<dbReference type="GO" id="GO:0006955">
    <property type="term" value="P:immune response"/>
    <property type="evidence" value="ECO:0007669"/>
    <property type="project" value="InterPro"/>
</dbReference>
<proteinExistence type="inferred from homology"/>
<dbReference type="AlphaFoldDB" id="A0AA88Y7I4"/>
<dbReference type="EMBL" id="VSWD01000008">
    <property type="protein sequence ID" value="KAK3094355.1"/>
    <property type="molecule type" value="Genomic_DNA"/>
</dbReference>
<dbReference type="InterPro" id="IPR008983">
    <property type="entry name" value="Tumour_necrosis_fac-like_dom"/>
</dbReference>
<dbReference type="GO" id="GO:0005125">
    <property type="term" value="F:cytokine activity"/>
    <property type="evidence" value="ECO:0007669"/>
    <property type="project" value="UniProtKB-KW"/>
</dbReference>
<comment type="similarity">
    <text evidence="2">Belongs to the tumor necrosis factor family.</text>
</comment>
<keyword evidence="3" id="KW-0202">Cytokine</keyword>
<evidence type="ECO:0000256" key="3">
    <source>
        <dbReference type="ARBA" id="ARBA00022514"/>
    </source>
</evidence>
<dbReference type="PROSITE" id="PS50049">
    <property type="entry name" value="THD_2"/>
    <property type="match status" value="1"/>
</dbReference>
<dbReference type="PANTHER" id="PTHR11471">
    <property type="entry name" value="TUMOR NECROSIS FACTOR FAMILY MEMBER"/>
    <property type="match status" value="1"/>
</dbReference>
<dbReference type="SUPFAM" id="SSF49842">
    <property type="entry name" value="TNF-like"/>
    <property type="match status" value="1"/>
</dbReference>
<comment type="subcellular location">
    <subcellularLocation>
        <location evidence="1">Membrane</location>
    </subcellularLocation>
</comment>
<feature type="compositionally biased region" description="Low complexity" evidence="5">
    <location>
        <begin position="22"/>
        <end position="37"/>
    </location>
</feature>
<evidence type="ECO:0000256" key="6">
    <source>
        <dbReference type="SAM" id="Phobius"/>
    </source>
</evidence>
<accession>A0AA88Y7I4</accession>
<gene>
    <name evidence="8" type="ORF">FSP39_000747</name>
</gene>
<evidence type="ECO:0000256" key="2">
    <source>
        <dbReference type="ARBA" id="ARBA00008670"/>
    </source>
</evidence>
<dbReference type="Proteomes" id="UP001186944">
    <property type="component" value="Unassembled WGS sequence"/>
</dbReference>
<dbReference type="CDD" id="cd00184">
    <property type="entry name" value="TNF"/>
    <property type="match status" value="1"/>
</dbReference>
<keyword evidence="9" id="KW-1185">Reference proteome</keyword>
<evidence type="ECO:0000313" key="8">
    <source>
        <dbReference type="EMBL" id="KAK3094355.1"/>
    </source>
</evidence>
<keyword evidence="6" id="KW-0812">Transmembrane</keyword>
<evidence type="ECO:0000259" key="7">
    <source>
        <dbReference type="PROSITE" id="PS50049"/>
    </source>
</evidence>
<dbReference type="GO" id="GO:0005615">
    <property type="term" value="C:extracellular space"/>
    <property type="evidence" value="ECO:0007669"/>
    <property type="project" value="UniProtKB-KW"/>
</dbReference>
<dbReference type="GO" id="GO:0005164">
    <property type="term" value="F:tumor necrosis factor receptor binding"/>
    <property type="evidence" value="ECO:0007669"/>
    <property type="project" value="InterPro"/>
</dbReference>
<dbReference type="Gene3D" id="2.60.120.40">
    <property type="match status" value="1"/>
</dbReference>
<evidence type="ECO:0000256" key="1">
    <source>
        <dbReference type="ARBA" id="ARBA00004370"/>
    </source>
</evidence>
<reference evidence="8" key="1">
    <citation type="submission" date="2019-08" db="EMBL/GenBank/DDBJ databases">
        <title>The improved chromosome-level genome for the pearl oyster Pinctada fucata martensii using PacBio sequencing and Hi-C.</title>
        <authorList>
            <person name="Zheng Z."/>
        </authorList>
    </citation>
    <scope>NUCLEOTIDE SEQUENCE</scope>
    <source>
        <strain evidence="8">ZZ-2019</strain>
        <tissue evidence="8">Adductor muscle</tissue>
    </source>
</reference>
<protein>
    <recommendedName>
        <fullName evidence="7">THD domain-containing protein</fullName>
    </recommendedName>
</protein>
<organism evidence="8 9">
    <name type="scientific">Pinctada imbricata</name>
    <name type="common">Atlantic pearl-oyster</name>
    <name type="synonym">Pinctada martensii</name>
    <dbReference type="NCBI Taxonomy" id="66713"/>
    <lineage>
        <taxon>Eukaryota</taxon>
        <taxon>Metazoa</taxon>
        <taxon>Spiralia</taxon>
        <taxon>Lophotrochozoa</taxon>
        <taxon>Mollusca</taxon>
        <taxon>Bivalvia</taxon>
        <taxon>Autobranchia</taxon>
        <taxon>Pteriomorphia</taxon>
        <taxon>Pterioida</taxon>
        <taxon>Pterioidea</taxon>
        <taxon>Pteriidae</taxon>
        <taxon>Pinctada</taxon>
    </lineage>
</organism>
<evidence type="ECO:0000256" key="5">
    <source>
        <dbReference type="SAM" id="MobiDB-lite"/>
    </source>
</evidence>
<dbReference type="Pfam" id="PF00229">
    <property type="entry name" value="TNF"/>
    <property type="match status" value="1"/>
</dbReference>
<dbReference type="InterPro" id="IPR006052">
    <property type="entry name" value="TNF_dom"/>
</dbReference>
<dbReference type="PANTHER" id="PTHR11471:SF13">
    <property type="entry name" value="TNF FAMILY PROFILE DOMAIN-CONTAINING PROTEIN"/>
    <property type="match status" value="1"/>
</dbReference>
<evidence type="ECO:0000313" key="9">
    <source>
        <dbReference type="Proteomes" id="UP001186944"/>
    </source>
</evidence>
<evidence type="ECO:0000256" key="4">
    <source>
        <dbReference type="ARBA" id="ARBA00023136"/>
    </source>
</evidence>
<feature type="compositionally biased region" description="Basic and acidic residues" evidence="5">
    <location>
        <begin position="9"/>
        <end position="19"/>
    </location>
</feature>
<dbReference type="SMART" id="SM00207">
    <property type="entry name" value="TNF"/>
    <property type="match status" value="1"/>
</dbReference>
<comment type="caution">
    <text evidence="8">The sequence shown here is derived from an EMBL/GenBank/DDBJ whole genome shotgun (WGS) entry which is preliminary data.</text>
</comment>
<name>A0AA88Y7I4_PINIB</name>
<feature type="region of interest" description="Disordered" evidence="5">
    <location>
        <begin position="1"/>
        <end position="37"/>
    </location>
</feature>
<feature type="transmembrane region" description="Helical" evidence="6">
    <location>
        <begin position="60"/>
        <end position="83"/>
    </location>
</feature>
<sequence>MSENIANMSDHESDSHEVLLRNGTKPNNLTTKGKTTNLEKNPVNFEVENLKYEYLRLRRYLYGLTAVVVAGILILIIVIAVLFGKLSHDLVSHEHKPKVGEQIAALLKKDDLCVPCDNIRLGPSAEESKMLDTFSRKHDSDGTELCCVETPKELLLMLELFIERRYRQETARGMYSLSLSLSLNLIYSRLPEFLIFFVNNLFFFSVPGLQYEIQEWVWDADLAFMHHVSYRHGRIVVPSNGLYYIYSQMAFLEYYPNGKVDNSVANSLSHYLYRYNVIYPRGGEEKLAQNSVSKCISSNKQFAEYTSYLGALFQLRQGDEVFVKVSNLSLVGRDPKLIYFGLFKLSALS</sequence>
<feature type="domain" description="THD" evidence="7">
    <location>
        <begin position="205"/>
        <end position="345"/>
    </location>
</feature>
<keyword evidence="4 6" id="KW-0472">Membrane</keyword>
<keyword evidence="6" id="KW-1133">Transmembrane helix</keyword>
<dbReference type="GO" id="GO:0016020">
    <property type="term" value="C:membrane"/>
    <property type="evidence" value="ECO:0007669"/>
    <property type="project" value="UniProtKB-SubCell"/>
</dbReference>